<proteinExistence type="inferred from homology"/>
<dbReference type="InterPro" id="IPR023000">
    <property type="entry name" value="Shikimate_kinase_CS"/>
</dbReference>
<keyword evidence="5 11" id="KW-0808">Transferase</keyword>
<comment type="subunit">
    <text evidence="11">Monomer.</text>
</comment>
<evidence type="ECO:0000256" key="6">
    <source>
        <dbReference type="ARBA" id="ARBA00022741"/>
    </source>
</evidence>
<accession>A0A0U5BL22</accession>
<feature type="binding site" evidence="11">
    <location>
        <position position="38"/>
    </location>
    <ligand>
        <name>substrate</name>
    </ligand>
</feature>
<evidence type="ECO:0000256" key="4">
    <source>
        <dbReference type="ARBA" id="ARBA00022605"/>
    </source>
</evidence>
<comment type="function">
    <text evidence="11">Catalyzes the specific phosphorylation of the 3-hydroxyl group of shikimic acid using ATP as a cosubstrate.</text>
</comment>
<evidence type="ECO:0000313" key="12">
    <source>
        <dbReference type="EMBL" id="BAU32245.1"/>
    </source>
</evidence>
<evidence type="ECO:0000256" key="8">
    <source>
        <dbReference type="ARBA" id="ARBA00022840"/>
    </source>
</evidence>
<dbReference type="HAMAP" id="MF_00109">
    <property type="entry name" value="Shikimate_kinase"/>
    <property type="match status" value="1"/>
</dbReference>
<reference evidence="13" key="1">
    <citation type="submission" date="2015-12" db="EMBL/GenBank/DDBJ databases">
        <authorList>
            <person name="Shamseldin A."/>
            <person name="Moawad H."/>
            <person name="Abd El-Rahim W.M."/>
            <person name="Sadowsky M.J."/>
        </authorList>
    </citation>
    <scope>NUCLEOTIDE SEQUENCE [LARGE SCALE GENOMIC DNA]</scope>
    <source>
        <strain evidence="13">JAM AC0309</strain>
    </source>
</reference>
<evidence type="ECO:0000256" key="3">
    <source>
        <dbReference type="ARBA" id="ARBA00012154"/>
    </source>
</evidence>
<feature type="binding site" evidence="11">
    <location>
        <begin position="16"/>
        <end position="21"/>
    </location>
    <ligand>
        <name>ATP</name>
        <dbReference type="ChEBI" id="CHEBI:30616"/>
    </ligand>
</feature>
<evidence type="ECO:0000256" key="2">
    <source>
        <dbReference type="ARBA" id="ARBA00006997"/>
    </source>
</evidence>
<evidence type="ECO:0000256" key="5">
    <source>
        <dbReference type="ARBA" id="ARBA00022679"/>
    </source>
</evidence>
<evidence type="ECO:0000256" key="9">
    <source>
        <dbReference type="ARBA" id="ARBA00023141"/>
    </source>
</evidence>
<keyword evidence="11" id="KW-0460">Magnesium</keyword>
<feature type="binding site" evidence="11">
    <location>
        <position position="138"/>
    </location>
    <ligand>
        <name>substrate</name>
    </ligand>
</feature>
<dbReference type="GO" id="GO:0004765">
    <property type="term" value="F:shikimate kinase activity"/>
    <property type="evidence" value="ECO:0007669"/>
    <property type="project" value="UniProtKB-UniRule"/>
</dbReference>
<keyword evidence="7 11" id="KW-0418">Kinase</keyword>
<comment type="pathway">
    <text evidence="1 11">Metabolic intermediate biosynthesis; chorismate biosynthesis; chorismate from D-erythrose 4-phosphate and phosphoenolpyruvate: step 5/7.</text>
</comment>
<name>A0A0U5BL22_9MICO</name>
<sequence length="179" mass="19263">MTDRVHPAVVLIGPPAAGKTRIGKRIARSLETEFVDTDRMIVDRHGPIPEIFEHEGEPTFRAYERDAVADALTLDGAVVALGGGAVMTPETADRLAGLPIALLTITEEAAEARLTRSGSSRPLVAGGVAQWAALVERRMPTYRMLARATWDTSRRPADTIAIEIADWVRLGAPEGKEAS</sequence>
<dbReference type="InterPro" id="IPR027417">
    <property type="entry name" value="P-loop_NTPase"/>
</dbReference>
<feature type="binding site" evidence="11">
    <location>
        <position position="121"/>
    </location>
    <ligand>
        <name>ATP</name>
        <dbReference type="ChEBI" id="CHEBI:30616"/>
    </ligand>
</feature>
<evidence type="ECO:0000313" key="13">
    <source>
        <dbReference type="Proteomes" id="UP000218965"/>
    </source>
</evidence>
<dbReference type="CDD" id="cd00464">
    <property type="entry name" value="SK"/>
    <property type="match status" value="1"/>
</dbReference>
<dbReference type="PROSITE" id="PS01128">
    <property type="entry name" value="SHIKIMATE_KINASE"/>
    <property type="match status" value="1"/>
</dbReference>
<evidence type="ECO:0000256" key="10">
    <source>
        <dbReference type="ARBA" id="ARBA00048567"/>
    </source>
</evidence>
<keyword evidence="9 11" id="KW-0057">Aromatic amino acid biosynthesis</keyword>
<dbReference type="KEGG" id="malk:MalAC0309_1392"/>
<feature type="binding site" evidence="11">
    <location>
        <position position="61"/>
    </location>
    <ligand>
        <name>substrate</name>
    </ligand>
</feature>
<keyword evidence="8 11" id="KW-0067">ATP-binding</keyword>
<evidence type="ECO:0000256" key="1">
    <source>
        <dbReference type="ARBA" id="ARBA00004842"/>
    </source>
</evidence>
<dbReference type="GO" id="GO:0005524">
    <property type="term" value="F:ATP binding"/>
    <property type="evidence" value="ECO:0007669"/>
    <property type="project" value="UniProtKB-UniRule"/>
</dbReference>
<dbReference type="GO" id="GO:0000287">
    <property type="term" value="F:magnesium ion binding"/>
    <property type="evidence" value="ECO:0007669"/>
    <property type="project" value="UniProtKB-UniRule"/>
</dbReference>
<dbReference type="PANTHER" id="PTHR21087:SF16">
    <property type="entry name" value="SHIKIMATE KINASE 1, CHLOROPLASTIC"/>
    <property type="match status" value="1"/>
</dbReference>
<reference evidence="12 13" key="2">
    <citation type="submission" date="2016-01" db="EMBL/GenBank/DDBJ databases">
        <title>Microcella alkaliphila JAM AC0309 whole genome shotgun sequence.</title>
        <authorList>
            <person name="Kurata A."/>
            <person name="Hirose Y."/>
            <person name="Kishimoto N."/>
            <person name="Kobayashi T."/>
        </authorList>
    </citation>
    <scope>NUCLEOTIDE SEQUENCE [LARGE SCALE GENOMIC DNA]</scope>
    <source>
        <strain evidence="12 13">JAM AC0309</strain>
    </source>
</reference>
<evidence type="ECO:0000256" key="11">
    <source>
        <dbReference type="HAMAP-Rule" id="MF_00109"/>
    </source>
</evidence>
<keyword evidence="4 11" id="KW-0028">Amino-acid biosynthesis</keyword>
<feature type="binding site" evidence="11">
    <location>
        <position position="20"/>
    </location>
    <ligand>
        <name>Mg(2+)</name>
        <dbReference type="ChEBI" id="CHEBI:18420"/>
    </ligand>
</feature>
<organism evidence="12 13">
    <name type="scientific">Microcella alkaliphila</name>
    <dbReference type="NCBI Taxonomy" id="279828"/>
    <lineage>
        <taxon>Bacteria</taxon>
        <taxon>Bacillati</taxon>
        <taxon>Actinomycetota</taxon>
        <taxon>Actinomycetes</taxon>
        <taxon>Micrococcales</taxon>
        <taxon>Microbacteriaceae</taxon>
        <taxon>Microcella</taxon>
    </lineage>
</organism>
<dbReference type="EMBL" id="AP017315">
    <property type="protein sequence ID" value="BAU32245.1"/>
    <property type="molecule type" value="Genomic_DNA"/>
</dbReference>
<keyword evidence="11" id="KW-0479">Metal-binding</keyword>
<comment type="catalytic activity">
    <reaction evidence="10 11">
        <text>shikimate + ATP = 3-phosphoshikimate + ADP + H(+)</text>
        <dbReference type="Rhea" id="RHEA:13121"/>
        <dbReference type="ChEBI" id="CHEBI:15378"/>
        <dbReference type="ChEBI" id="CHEBI:30616"/>
        <dbReference type="ChEBI" id="CHEBI:36208"/>
        <dbReference type="ChEBI" id="CHEBI:145989"/>
        <dbReference type="ChEBI" id="CHEBI:456216"/>
        <dbReference type="EC" id="2.7.1.71"/>
    </reaction>
</comment>
<comment type="cofactor">
    <cofactor evidence="11">
        <name>Mg(2+)</name>
        <dbReference type="ChEBI" id="CHEBI:18420"/>
    </cofactor>
    <text evidence="11">Binds 1 Mg(2+) ion per subunit.</text>
</comment>
<gene>
    <name evidence="11 12" type="primary">aroK</name>
    <name evidence="12" type="ORF">MalAC0309_1392</name>
</gene>
<dbReference type="InterPro" id="IPR031322">
    <property type="entry name" value="Shikimate/glucono_kinase"/>
</dbReference>
<dbReference type="GO" id="GO:0008652">
    <property type="term" value="P:amino acid biosynthetic process"/>
    <property type="evidence" value="ECO:0007669"/>
    <property type="project" value="UniProtKB-KW"/>
</dbReference>
<dbReference type="PANTHER" id="PTHR21087">
    <property type="entry name" value="SHIKIMATE KINASE"/>
    <property type="match status" value="1"/>
</dbReference>
<feature type="binding site" evidence="11">
    <location>
        <position position="83"/>
    </location>
    <ligand>
        <name>substrate</name>
    </ligand>
</feature>
<dbReference type="PRINTS" id="PR01100">
    <property type="entry name" value="SHIKIMTKNASE"/>
</dbReference>
<dbReference type="AlphaFoldDB" id="A0A0U5BL22"/>
<dbReference type="GO" id="GO:0005829">
    <property type="term" value="C:cytosol"/>
    <property type="evidence" value="ECO:0007669"/>
    <property type="project" value="TreeGrafter"/>
</dbReference>
<dbReference type="Proteomes" id="UP000218965">
    <property type="component" value="Chromosome"/>
</dbReference>
<comment type="subcellular location">
    <subcellularLocation>
        <location evidence="11">Cytoplasm</location>
    </subcellularLocation>
</comment>
<protein>
    <recommendedName>
        <fullName evidence="3 11">Shikimate kinase</fullName>
        <shortName evidence="11">SK</shortName>
        <ecNumber evidence="3 11">2.7.1.71</ecNumber>
    </recommendedName>
</protein>
<dbReference type="Gene3D" id="3.40.50.300">
    <property type="entry name" value="P-loop containing nucleotide triphosphate hydrolases"/>
    <property type="match status" value="1"/>
</dbReference>
<keyword evidence="11" id="KW-0963">Cytoplasm</keyword>
<dbReference type="GO" id="GO:0009073">
    <property type="term" value="P:aromatic amino acid family biosynthetic process"/>
    <property type="evidence" value="ECO:0007669"/>
    <property type="project" value="UniProtKB-KW"/>
</dbReference>
<keyword evidence="6 11" id="KW-0547">Nucleotide-binding</keyword>
<evidence type="ECO:0000256" key="7">
    <source>
        <dbReference type="ARBA" id="ARBA00022777"/>
    </source>
</evidence>
<dbReference type="InterPro" id="IPR000623">
    <property type="entry name" value="Shikimate_kinase/TSH1"/>
</dbReference>
<comment type="similarity">
    <text evidence="2 11">Belongs to the shikimate kinase family.</text>
</comment>
<dbReference type="UniPathway" id="UPA00053">
    <property type="reaction ID" value="UER00088"/>
</dbReference>
<dbReference type="Pfam" id="PF01202">
    <property type="entry name" value="SKI"/>
    <property type="match status" value="1"/>
</dbReference>
<feature type="binding site" evidence="11">
    <location>
        <position position="155"/>
    </location>
    <ligand>
        <name>ATP</name>
        <dbReference type="ChEBI" id="CHEBI:30616"/>
    </ligand>
</feature>
<dbReference type="SUPFAM" id="SSF52540">
    <property type="entry name" value="P-loop containing nucleoside triphosphate hydrolases"/>
    <property type="match status" value="1"/>
</dbReference>
<dbReference type="EC" id="2.7.1.71" evidence="3 11"/>
<dbReference type="GO" id="GO:0009423">
    <property type="term" value="P:chorismate biosynthetic process"/>
    <property type="evidence" value="ECO:0007669"/>
    <property type="project" value="UniProtKB-UniRule"/>
</dbReference>